<evidence type="ECO:0000313" key="3">
    <source>
        <dbReference type="Proteomes" id="UP000799770"/>
    </source>
</evidence>
<feature type="compositionally biased region" description="Basic and acidic residues" evidence="1">
    <location>
        <begin position="292"/>
        <end position="305"/>
    </location>
</feature>
<protein>
    <submittedName>
        <fullName evidence="2">Uncharacterized protein</fullName>
    </submittedName>
</protein>
<feature type="region of interest" description="Disordered" evidence="1">
    <location>
        <begin position="291"/>
        <end position="313"/>
    </location>
</feature>
<feature type="region of interest" description="Disordered" evidence="1">
    <location>
        <begin position="1"/>
        <end position="24"/>
    </location>
</feature>
<dbReference type="Proteomes" id="UP000799770">
    <property type="component" value="Unassembled WGS sequence"/>
</dbReference>
<accession>A0A6A5YJD6</accession>
<dbReference type="EMBL" id="ML977364">
    <property type="protein sequence ID" value="KAF2106321.1"/>
    <property type="molecule type" value="Genomic_DNA"/>
</dbReference>
<keyword evidence="3" id="KW-1185">Reference proteome</keyword>
<proteinExistence type="predicted"/>
<evidence type="ECO:0000313" key="2">
    <source>
        <dbReference type="EMBL" id="KAF2106321.1"/>
    </source>
</evidence>
<evidence type="ECO:0000256" key="1">
    <source>
        <dbReference type="SAM" id="MobiDB-lite"/>
    </source>
</evidence>
<feature type="region of interest" description="Disordered" evidence="1">
    <location>
        <begin position="129"/>
        <end position="161"/>
    </location>
</feature>
<name>A0A6A5YJD6_9PLEO</name>
<gene>
    <name evidence="2" type="ORF">BDV96DRAFT_607541</name>
</gene>
<sequence>MTVMLRMEIEEGPQGSLDASSDRKARRLARSGEWRLSELWTRRPRANNVSDGREVAQQCSCNCADVTAELRANCKQQEWRTQPGEVGLVKLGGGWRQAEQEKEGTRCVQPCGEERRKRTIFWAGRNTNLTTGEQSKVPGQGAKEGHPDAFQSQSRSHSKVEAKDRVKRGAVKCSEVCTAREGDSERLSPEGNEACATVWLRKTAPAWKACAILRPQGWIRQSGLLIAAAYCHNPNAIKTTGWTLALLVKTRCFWSGLRASKTISPTKAPVDALHATVFHVRITSESSVSRSSWEHDGRDIPDWVGRRSPSNAA</sequence>
<reference evidence="2" key="1">
    <citation type="journal article" date="2020" name="Stud. Mycol.">
        <title>101 Dothideomycetes genomes: a test case for predicting lifestyles and emergence of pathogens.</title>
        <authorList>
            <person name="Haridas S."/>
            <person name="Albert R."/>
            <person name="Binder M."/>
            <person name="Bloem J."/>
            <person name="Labutti K."/>
            <person name="Salamov A."/>
            <person name="Andreopoulos B."/>
            <person name="Baker S."/>
            <person name="Barry K."/>
            <person name="Bills G."/>
            <person name="Bluhm B."/>
            <person name="Cannon C."/>
            <person name="Castanera R."/>
            <person name="Culley D."/>
            <person name="Daum C."/>
            <person name="Ezra D."/>
            <person name="Gonzalez J."/>
            <person name="Henrissat B."/>
            <person name="Kuo A."/>
            <person name="Liang C."/>
            <person name="Lipzen A."/>
            <person name="Lutzoni F."/>
            <person name="Magnuson J."/>
            <person name="Mondo S."/>
            <person name="Nolan M."/>
            <person name="Ohm R."/>
            <person name="Pangilinan J."/>
            <person name="Park H.-J."/>
            <person name="Ramirez L."/>
            <person name="Alfaro M."/>
            <person name="Sun H."/>
            <person name="Tritt A."/>
            <person name="Yoshinaga Y."/>
            <person name="Zwiers L.-H."/>
            <person name="Turgeon B."/>
            <person name="Goodwin S."/>
            <person name="Spatafora J."/>
            <person name="Crous P."/>
            <person name="Grigoriev I."/>
        </authorList>
    </citation>
    <scope>NUCLEOTIDE SEQUENCE</scope>
    <source>
        <strain evidence="2">CBS 627.86</strain>
    </source>
</reference>
<dbReference type="AlphaFoldDB" id="A0A6A5YJD6"/>
<organism evidence="2 3">
    <name type="scientific">Lophiotrema nucula</name>
    <dbReference type="NCBI Taxonomy" id="690887"/>
    <lineage>
        <taxon>Eukaryota</taxon>
        <taxon>Fungi</taxon>
        <taxon>Dikarya</taxon>
        <taxon>Ascomycota</taxon>
        <taxon>Pezizomycotina</taxon>
        <taxon>Dothideomycetes</taxon>
        <taxon>Pleosporomycetidae</taxon>
        <taxon>Pleosporales</taxon>
        <taxon>Lophiotremataceae</taxon>
        <taxon>Lophiotrema</taxon>
    </lineage>
</organism>